<evidence type="ECO:0000313" key="11">
    <source>
        <dbReference type="Proteomes" id="UP000321907"/>
    </source>
</evidence>
<protein>
    <submittedName>
        <fullName evidence="10">FtsX-like permease family protein</fullName>
    </submittedName>
</protein>
<proteinExistence type="inferred from homology"/>
<keyword evidence="2" id="KW-1003">Cell membrane</keyword>
<feature type="domain" description="ABC3 transporter permease C-terminal" evidence="8">
    <location>
        <begin position="274"/>
        <end position="385"/>
    </location>
</feature>
<evidence type="ECO:0000256" key="1">
    <source>
        <dbReference type="ARBA" id="ARBA00004651"/>
    </source>
</evidence>
<accession>A0A5C7FKM2</accession>
<evidence type="ECO:0000313" key="10">
    <source>
        <dbReference type="EMBL" id="TXF90545.1"/>
    </source>
</evidence>
<evidence type="ECO:0000256" key="5">
    <source>
        <dbReference type="ARBA" id="ARBA00023136"/>
    </source>
</evidence>
<keyword evidence="11" id="KW-1185">Reference proteome</keyword>
<evidence type="ECO:0000256" key="3">
    <source>
        <dbReference type="ARBA" id="ARBA00022692"/>
    </source>
</evidence>
<evidence type="ECO:0000259" key="9">
    <source>
        <dbReference type="Pfam" id="PF12704"/>
    </source>
</evidence>
<evidence type="ECO:0000256" key="2">
    <source>
        <dbReference type="ARBA" id="ARBA00022475"/>
    </source>
</evidence>
<feature type="transmembrane region" description="Helical" evidence="7">
    <location>
        <begin position="265"/>
        <end position="294"/>
    </location>
</feature>
<gene>
    <name evidence="10" type="ORF">FUA23_05460</name>
</gene>
<organism evidence="10 11">
    <name type="scientific">Neolewinella aurantiaca</name>
    <dbReference type="NCBI Taxonomy" id="2602767"/>
    <lineage>
        <taxon>Bacteria</taxon>
        <taxon>Pseudomonadati</taxon>
        <taxon>Bacteroidota</taxon>
        <taxon>Saprospiria</taxon>
        <taxon>Saprospirales</taxon>
        <taxon>Lewinellaceae</taxon>
        <taxon>Neolewinella</taxon>
    </lineage>
</organism>
<dbReference type="InterPro" id="IPR003838">
    <property type="entry name" value="ABC3_permease_C"/>
</dbReference>
<feature type="transmembrane region" description="Helical" evidence="7">
    <location>
        <begin position="20"/>
        <end position="39"/>
    </location>
</feature>
<evidence type="ECO:0000256" key="4">
    <source>
        <dbReference type="ARBA" id="ARBA00022989"/>
    </source>
</evidence>
<dbReference type="RefSeq" id="WP_147929717.1">
    <property type="nucleotide sequence ID" value="NZ_VOXD01000006.1"/>
</dbReference>
<dbReference type="EMBL" id="VOXD01000006">
    <property type="protein sequence ID" value="TXF90545.1"/>
    <property type="molecule type" value="Genomic_DNA"/>
</dbReference>
<comment type="similarity">
    <text evidence="6">Belongs to the ABC-4 integral membrane protein family.</text>
</comment>
<evidence type="ECO:0000256" key="6">
    <source>
        <dbReference type="ARBA" id="ARBA00038076"/>
    </source>
</evidence>
<keyword evidence="3 7" id="KW-0812">Transmembrane</keyword>
<dbReference type="InterPro" id="IPR050250">
    <property type="entry name" value="Macrolide_Exporter_MacB"/>
</dbReference>
<dbReference type="InterPro" id="IPR025857">
    <property type="entry name" value="MacB_PCD"/>
</dbReference>
<sequence length="392" mass="44592">MFRHLLKLMWNKRRANSMIFLEILLAFVVLFGVFAFVFYNMDRYRSPLGFNYEQTIGIRMDFDDELDSLAVIELQNRIHREMIAMPNVEAASFIGPVNPFGGNTWQTGTEVNGQQIRTQMLFADYRFGETAEVTMTDGHWFTEDDMKGKYIPTVVNAEFKRRYFPDVESIVDSVFDINGEHIVVGVTGDFKYKSNFAENFPLTFYPQMERLGEGDPYEMMVVRLRPNTMAETEEDIFNLLVDNTKNTEVVIWSMAKDRNKANRPVMIPMVILLVISGFLLINIALGLFGVLFTQINRRRAEIGLRKAMGATSGQVTLQFVLEILIVTVMALLLGAFFAVQVPLLELTPIPGKFFYYGILAAVTIIAVIVLLCSFLPSRQAAGMHPANVLHEE</sequence>
<dbReference type="PANTHER" id="PTHR30572">
    <property type="entry name" value="MEMBRANE COMPONENT OF TRANSPORTER-RELATED"/>
    <property type="match status" value="1"/>
</dbReference>
<keyword evidence="5 7" id="KW-0472">Membrane</keyword>
<evidence type="ECO:0000259" key="8">
    <source>
        <dbReference type="Pfam" id="PF02687"/>
    </source>
</evidence>
<reference evidence="10 11" key="1">
    <citation type="submission" date="2019-08" db="EMBL/GenBank/DDBJ databases">
        <title>Lewinella sp. strain SSH13 Genome sequencing and assembly.</title>
        <authorList>
            <person name="Kim I."/>
        </authorList>
    </citation>
    <scope>NUCLEOTIDE SEQUENCE [LARGE SCALE GENOMIC DNA]</scope>
    <source>
        <strain evidence="10 11">SSH13</strain>
    </source>
</reference>
<dbReference type="Pfam" id="PF12704">
    <property type="entry name" value="MacB_PCD"/>
    <property type="match status" value="1"/>
</dbReference>
<keyword evidence="4 7" id="KW-1133">Transmembrane helix</keyword>
<comment type="caution">
    <text evidence="10">The sequence shown here is derived from an EMBL/GenBank/DDBJ whole genome shotgun (WGS) entry which is preliminary data.</text>
</comment>
<evidence type="ECO:0000256" key="7">
    <source>
        <dbReference type="SAM" id="Phobius"/>
    </source>
</evidence>
<dbReference type="PANTHER" id="PTHR30572:SF4">
    <property type="entry name" value="ABC TRANSPORTER PERMEASE YTRF"/>
    <property type="match status" value="1"/>
</dbReference>
<feature type="domain" description="MacB-like periplasmic core" evidence="9">
    <location>
        <begin position="53"/>
        <end position="236"/>
    </location>
</feature>
<feature type="transmembrane region" description="Helical" evidence="7">
    <location>
        <begin position="353"/>
        <end position="375"/>
    </location>
</feature>
<dbReference type="Pfam" id="PF02687">
    <property type="entry name" value="FtsX"/>
    <property type="match status" value="1"/>
</dbReference>
<dbReference type="AlphaFoldDB" id="A0A5C7FKM2"/>
<dbReference type="GO" id="GO:0022857">
    <property type="term" value="F:transmembrane transporter activity"/>
    <property type="evidence" value="ECO:0007669"/>
    <property type="project" value="TreeGrafter"/>
</dbReference>
<dbReference type="OrthoDB" id="8769057at2"/>
<name>A0A5C7FKM2_9BACT</name>
<dbReference type="GO" id="GO:0005886">
    <property type="term" value="C:plasma membrane"/>
    <property type="evidence" value="ECO:0007669"/>
    <property type="project" value="UniProtKB-SubCell"/>
</dbReference>
<feature type="transmembrane region" description="Helical" evidence="7">
    <location>
        <begin position="315"/>
        <end position="341"/>
    </location>
</feature>
<comment type="subcellular location">
    <subcellularLocation>
        <location evidence="1">Cell membrane</location>
        <topology evidence="1">Multi-pass membrane protein</topology>
    </subcellularLocation>
</comment>
<dbReference type="Proteomes" id="UP000321907">
    <property type="component" value="Unassembled WGS sequence"/>
</dbReference>